<accession>A0A9K3GGZ8</accession>
<feature type="region of interest" description="Disordered" evidence="1">
    <location>
        <begin position="427"/>
        <end position="463"/>
    </location>
</feature>
<evidence type="ECO:0000313" key="3">
    <source>
        <dbReference type="Proteomes" id="UP000265618"/>
    </source>
</evidence>
<name>A0A9K3GGZ8_9EUKA</name>
<feature type="compositionally biased region" description="Acidic residues" evidence="1">
    <location>
        <begin position="354"/>
        <end position="368"/>
    </location>
</feature>
<feature type="compositionally biased region" description="Basic and acidic residues" evidence="1">
    <location>
        <begin position="543"/>
        <end position="552"/>
    </location>
</feature>
<comment type="caution">
    <text evidence="2">The sequence shown here is derived from an EMBL/GenBank/DDBJ whole genome shotgun (WGS) entry which is preliminary data.</text>
</comment>
<proteinExistence type="predicted"/>
<feature type="compositionally biased region" description="Basic and acidic residues" evidence="1">
    <location>
        <begin position="285"/>
        <end position="297"/>
    </location>
</feature>
<feature type="compositionally biased region" description="Basic residues" evidence="1">
    <location>
        <begin position="482"/>
        <end position="492"/>
    </location>
</feature>
<evidence type="ECO:0000313" key="2">
    <source>
        <dbReference type="EMBL" id="GIQ82080.1"/>
    </source>
</evidence>
<feature type="region of interest" description="Disordered" evidence="1">
    <location>
        <begin position="285"/>
        <end position="375"/>
    </location>
</feature>
<feature type="compositionally biased region" description="Basic and acidic residues" evidence="1">
    <location>
        <begin position="507"/>
        <end position="526"/>
    </location>
</feature>
<dbReference type="AlphaFoldDB" id="A0A9K3GGZ8"/>
<feature type="compositionally biased region" description="Basic and acidic residues" evidence="1">
    <location>
        <begin position="568"/>
        <end position="592"/>
    </location>
</feature>
<gene>
    <name evidence="2" type="ORF">KIPB_003160</name>
</gene>
<keyword evidence="3" id="KW-1185">Reference proteome</keyword>
<feature type="non-terminal residue" evidence="2">
    <location>
        <position position="1"/>
    </location>
</feature>
<dbReference type="Proteomes" id="UP000265618">
    <property type="component" value="Unassembled WGS sequence"/>
</dbReference>
<dbReference type="EMBL" id="BDIP01000585">
    <property type="protein sequence ID" value="GIQ82080.1"/>
    <property type="molecule type" value="Genomic_DNA"/>
</dbReference>
<feature type="region of interest" description="Disordered" evidence="1">
    <location>
        <begin position="478"/>
        <end position="608"/>
    </location>
</feature>
<sequence length="608" mass="67699">PLSVDEGAVLVQSLLRPGRVSAEEAQEISTLCSGLPQSIRIVCTALAQRDSLSGTKAIASLRGQSARVRIMAIAREMIGVYGSLPTPLSRSLSLLSVLPVSFDHVLAGVALGVSSDQELVVRILSELLEETLLMSDGSLFSMNHVVRDTALASLEGRERERAQGRILLYARILSSTLIEQYLAAKLNIKQQRGVEKTRQRELQREREEHEVVDYKLIREQGTGGMGSDTQRGVSPNTHYRMAEILLHFDNSHRFFEYALNLICTELDKGVTTICLQTDEERIRERREELSSAEREPTDAASEVEWSEREGSDKERQLEGLVPPGGLSQHTSGRKIGIPTAPISLTVSSERVPVADDEVDGEGEGEGETESASSVAASVVGEEEETEVDLLDAAACIVASLRRFKDRFSEGLESVYTRVRAMVNSSVAMTDTETTTESTQDEDSDRERESILSPNAVRSPEETPKTGYINQMAMMYMQSGAGKGKRRQRRSVKRGSIDLGRMSILSDKGGEAQKRAEREKERERLAELAKLAQKEGSPQSLLIPEREGEREVESIQGRRGRRQMSIDLGAERRDRVDEKRERERRMEREREDTESSGTDIPMLDPDYDY</sequence>
<organism evidence="2 3">
    <name type="scientific">Kipferlia bialata</name>
    <dbReference type="NCBI Taxonomy" id="797122"/>
    <lineage>
        <taxon>Eukaryota</taxon>
        <taxon>Metamonada</taxon>
        <taxon>Carpediemonas-like organisms</taxon>
        <taxon>Kipferlia</taxon>
    </lineage>
</organism>
<evidence type="ECO:0000256" key="1">
    <source>
        <dbReference type="SAM" id="MobiDB-lite"/>
    </source>
</evidence>
<feature type="compositionally biased region" description="Basic and acidic residues" evidence="1">
    <location>
        <begin position="305"/>
        <end position="317"/>
    </location>
</feature>
<protein>
    <submittedName>
        <fullName evidence="2">Uncharacterized protein</fullName>
    </submittedName>
</protein>
<reference evidence="2 3" key="1">
    <citation type="journal article" date="2018" name="PLoS ONE">
        <title>The draft genome of Kipferlia bialata reveals reductive genome evolution in fornicate parasites.</title>
        <authorList>
            <person name="Tanifuji G."/>
            <person name="Takabayashi S."/>
            <person name="Kume K."/>
            <person name="Takagi M."/>
            <person name="Nakayama T."/>
            <person name="Kamikawa R."/>
            <person name="Inagaki Y."/>
            <person name="Hashimoto T."/>
        </authorList>
    </citation>
    <scope>NUCLEOTIDE SEQUENCE [LARGE SCALE GENOMIC DNA]</scope>
    <source>
        <strain evidence="2">NY0173</strain>
    </source>
</reference>